<keyword evidence="1" id="KW-0732">Signal</keyword>
<comment type="caution">
    <text evidence="2">The sequence shown here is derived from an EMBL/GenBank/DDBJ whole genome shotgun (WGS) entry which is preliminary data.</text>
</comment>
<reference evidence="2 3" key="1">
    <citation type="journal article" date="2024" name="J Genomics">
        <title>Draft genome sequencing and assembly of Favolaschia claudopus CIRM-BRFM 2984 isolated from oak limbs.</title>
        <authorList>
            <person name="Navarro D."/>
            <person name="Drula E."/>
            <person name="Chaduli D."/>
            <person name="Cazenave R."/>
            <person name="Ahrendt S."/>
            <person name="Wang J."/>
            <person name="Lipzen A."/>
            <person name="Daum C."/>
            <person name="Barry K."/>
            <person name="Grigoriev I.V."/>
            <person name="Favel A."/>
            <person name="Rosso M.N."/>
            <person name="Martin F."/>
        </authorList>
    </citation>
    <scope>NUCLEOTIDE SEQUENCE [LARGE SCALE GENOMIC DNA]</scope>
    <source>
        <strain evidence="2 3">CIRM-BRFM 2984</strain>
    </source>
</reference>
<gene>
    <name evidence="2" type="ORF">R3P38DRAFT_3004289</name>
</gene>
<sequence>MLFKALSTFVFAASMLGMTAASPASPELELQARQSCTGSNGPCGNALPACCSGLFCNILNGRCGGYMTSGGACQIGVPCCAGHTCSPLSGRCS</sequence>
<protein>
    <submittedName>
        <fullName evidence="2">Uncharacterized protein</fullName>
    </submittedName>
</protein>
<dbReference type="Proteomes" id="UP001362999">
    <property type="component" value="Unassembled WGS sequence"/>
</dbReference>
<feature type="signal peptide" evidence="1">
    <location>
        <begin position="1"/>
        <end position="21"/>
    </location>
</feature>
<dbReference type="AlphaFoldDB" id="A0AAW0AMM9"/>
<keyword evidence="3" id="KW-1185">Reference proteome</keyword>
<accession>A0AAW0AMM9</accession>
<organism evidence="2 3">
    <name type="scientific">Favolaschia claudopus</name>
    <dbReference type="NCBI Taxonomy" id="2862362"/>
    <lineage>
        <taxon>Eukaryota</taxon>
        <taxon>Fungi</taxon>
        <taxon>Dikarya</taxon>
        <taxon>Basidiomycota</taxon>
        <taxon>Agaricomycotina</taxon>
        <taxon>Agaricomycetes</taxon>
        <taxon>Agaricomycetidae</taxon>
        <taxon>Agaricales</taxon>
        <taxon>Marasmiineae</taxon>
        <taxon>Mycenaceae</taxon>
        <taxon>Favolaschia</taxon>
    </lineage>
</organism>
<proteinExistence type="predicted"/>
<evidence type="ECO:0000256" key="1">
    <source>
        <dbReference type="SAM" id="SignalP"/>
    </source>
</evidence>
<dbReference type="EMBL" id="JAWWNJ010000058">
    <property type="protein sequence ID" value="KAK7013957.1"/>
    <property type="molecule type" value="Genomic_DNA"/>
</dbReference>
<name>A0AAW0AMM9_9AGAR</name>
<feature type="chain" id="PRO_5043586717" evidence="1">
    <location>
        <begin position="22"/>
        <end position="93"/>
    </location>
</feature>
<evidence type="ECO:0000313" key="2">
    <source>
        <dbReference type="EMBL" id="KAK7013957.1"/>
    </source>
</evidence>
<evidence type="ECO:0000313" key="3">
    <source>
        <dbReference type="Proteomes" id="UP001362999"/>
    </source>
</evidence>